<organism evidence="1 2">
    <name type="scientific">Zingiber officinale</name>
    <name type="common">Ginger</name>
    <name type="synonym">Amomum zingiber</name>
    <dbReference type="NCBI Taxonomy" id="94328"/>
    <lineage>
        <taxon>Eukaryota</taxon>
        <taxon>Viridiplantae</taxon>
        <taxon>Streptophyta</taxon>
        <taxon>Embryophyta</taxon>
        <taxon>Tracheophyta</taxon>
        <taxon>Spermatophyta</taxon>
        <taxon>Magnoliopsida</taxon>
        <taxon>Liliopsida</taxon>
        <taxon>Zingiberales</taxon>
        <taxon>Zingiberaceae</taxon>
        <taxon>Zingiber</taxon>
    </lineage>
</organism>
<dbReference type="AlphaFoldDB" id="A0A8J5C777"/>
<accession>A0A8J5C777</accession>
<reference evidence="1 2" key="1">
    <citation type="submission" date="2020-08" db="EMBL/GenBank/DDBJ databases">
        <title>Plant Genome Project.</title>
        <authorList>
            <person name="Zhang R.-G."/>
        </authorList>
    </citation>
    <scope>NUCLEOTIDE SEQUENCE [LARGE SCALE GENOMIC DNA]</scope>
    <source>
        <tissue evidence="1">Rhizome</tissue>
    </source>
</reference>
<comment type="caution">
    <text evidence="1">The sequence shown here is derived from an EMBL/GenBank/DDBJ whole genome shotgun (WGS) entry which is preliminary data.</text>
</comment>
<dbReference type="Proteomes" id="UP000734854">
    <property type="component" value="Unassembled WGS sequence"/>
</dbReference>
<gene>
    <name evidence="1" type="ORF">ZIOFF_070513</name>
</gene>
<proteinExistence type="predicted"/>
<protein>
    <submittedName>
        <fullName evidence="1">Uncharacterized protein</fullName>
    </submittedName>
</protein>
<name>A0A8J5C777_ZINOF</name>
<keyword evidence="2" id="KW-1185">Reference proteome</keyword>
<evidence type="ECO:0000313" key="2">
    <source>
        <dbReference type="Proteomes" id="UP000734854"/>
    </source>
</evidence>
<dbReference type="EMBL" id="JACMSC010000021">
    <property type="protein sequence ID" value="KAG6469584.1"/>
    <property type="molecule type" value="Genomic_DNA"/>
</dbReference>
<sequence>MESGSDRIPAAMAPYSGRDGAIVIATAPASVAIASERARVRIPTKVEGFVRSMQKHIQSAGKHGFFSKKFVGSNIYFAPQNKQYPGEPFCEVIPDDLNVYGN</sequence>
<evidence type="ECO:0000313" key="1">
    <source>
        <dbReference type="EMBL" id="KAG6469584.1"/>
    </source>
</evidence>